<evidence type="ECO:0000256" key="8">
    <source>
        <dbReference type="SAM" id="SignalP"/>
    </source>
</evidence>
<dbReference type="GO" id="GO:0005126">
    <property type="term" value="F:cytokine receptor binding"/>
    <property type="evidence" value="ECO:0007669"/>
    <property type="project" value="InterPro"/>
</dbReference>
<keyword evidence="8" id="KW-0732">Signal</keyword>
<reference evidence="9" key="1">
    <citation type="submission" date="2023-06" db="EMBL/GenBank/DDBJ databases">
        <title>Reference genome for the Northern bat (Eptesicus nilssonii), a most northern bat species.</title>
        <authorList>
            <person name="Laine V.N."/>
            <person name="Pulliainen A.T."/>
            <person name="Lilley T.M."/>
        </authorList>
    </citation>
    <scope>NUCLEOTIDE SEQUENCE</scope>
    <source>
        <strain evidence="9">BLF_Eptnil</strain>
        <tissue evidence="9">Kidney</tissue>
    </source>
</reference>
<dbReference type="InterPro" id="IPR009079">
    <property type="entry name" value="4_helix_cytokine-like_core"/>
</dbReference>
<comment type="subcellular location">
    <subcellularLocation>
        <location evidence="1">Secreted</location>
    </subcellularLocation>
</comment>
<evidence type="ECO:0000313" key="9">
    <source>
        <dbReference type="EMBL" id="KAK1334574.1"/>
    </source>
</evidence>
<dbReference type="SMART" id="SM00076">
    <property type="entry name" value="IFabd"/>
    <property type="match status" value="1"/>
</dbReference>
<organism evidence="9 10">
    <name type="scientific">Cnephaeus nilssonii</name>
    <name type="common">Northern bat</name>
    <name type="synonym">Eptesicus nilssonii</name>
    <dbReference type="NCBI Taxonomy" id="3371016"/>
    <lineage>
        <taxon>Eukaryota</taxon>
        <taxon>Metazoa</taxon>
        <taxon>Chordata</taxon>
        <taxon>Craniata</taxon>
        <taxon>Vertebrata</taxon>
        <taxon>Euteleostomi</taxon>
        <taxon>Mammalia</taxon>
        <taxon>Eutheria</taxon>
        <taxon>Laurasiatheria</taxon>
        <taxon>Chiroptera</taxon>
        <taxon>Yangochiroptera</taxon>
        <taxon>Vespertilionidae</taxon>
        <taxon>Cnephaeus</taxon>
    </lineage>
</organism>
<dbReference type="GO" id="GO:0005615">
    <property type="term" value="C:extracellular space"/>
    <property type="evidence" value="ECO:0007669"/>
    <property type="project" value="UniProtKB-KW"/>
</dbReference>
<dbReference type="SUPFAM" id="SSF47266">
    <property type="entry name" value="4-helical cytokines"/>
    <property type="match status" value="1"/>
</dbReference>
<keyword evidence="7" id="KW-0175">Coiled coil</keyword>
<dbReference type="PANTHER" id="PTHR11691">
    <property type="entry name" value="TYPE I INTERFERON"/>
    <property type="match status" value="1"/>
</dbReference>
<evidence type="ECO:0000256" key="2">
    <source>
        <dbReference type="ARBA" id="ARBA00022514"/>
    </source>
</evidence>
<evidence type="ECO:0000256" key="3">
    <source>
        <dbReference type="ARBA" id="ARBA00022525"/>
    </source>
</evidence>
<dbReference type="GO" id="GO:0051607">
    <property type="term" value="P:defense response to virus"/>
    <property type="evidence" value="ECO:0007669"/>
    <property type="project" value="UniProtKB-KW"/>
</dbReference>
<name>A0AA40LK22_CNENI</name>
<dbReference type="PANTHER" id="PTHR11691:SF61">
    <property type="entry name" value="INTERFERON-DELTA-4"/>
    <property type="match status" value="1"/>
</dbReference>
<evidence type="ECO:0000313" key="10">
    <source>
        <dbReference type="Proteomes" id="UP001177744"/>
    </source>
</evidence>
<keyword evidence="10" id="KW-1185">Reference proteome</keyword>
<sequence>MAQISVWLVAGVMLCSIPAGSLEEDIRWLDIRNNKEVLILLYHLQRTPPYLCLDDRNNFNFPWNLETILKMKKTQRTCFRHVILTQILYVFATRRSFAEWDHSRLSELISSLHQRLGDLEDEAKKEGNNLACPNLGRLIRKYFQGIYKYLKEKKYSSCGGKLF</sequence>
<dbReference type="Gene3D" id="1.20.1250.10">
    <property type="match status" value="1"/>
</dbReference>
<feature type="coiled-coil region" evidence="7">
    <location>
        <begin position="102"/>
        <end position="129"/>
    </location>
</feature>
<evidence type="ECO:0000256" key="4">
    <source>
        <dbReference type="ARBA" id="ARBA00023118"/>
    </source>
</evidence>
<evidence type="ECO:0000256" key="1">
    <source>
        <dbReference type="ARBA" id="ARBA00004613"/>
    </source>
</evidence>
<accession>A0AA40LK22</accession>
<evidence type="ECO:0000256" key="7">
    <source>
        <dbReference type="SAM" id="Coils"/>
    </source>
</evidence>
<gene>
    <name evidence="9" type="ORF">QTO34_005581</name>
</gene>
<keyword evidence="4 6" id="KW-0051">Antiviral defense</keyword>
<keyword evidence="3" id="KW-0964">Secreted</keyword>
<dbReference type="GO" id="GO:0005125">
    <property type="term" value="F:cytokine activity"/>
    <property type="evidence" value="ECO:0007669"/>
    <property type="project" value="UniProtKB-KW"/>
</dbReference>
<dbReference type="EMBL" id="JAULJE010000015">
    <property type="protein sequence ID" value="KAK1334574.1"/>
    <property type="molecule type" value="Genomic_DNA"/>
</dbReference>
<evidence type="ECO:0000256" key="5">
    <source>
        <dbReference type="ARBA" id="ARBA00023157"/>
    </source>
</evidence>
<feature type="signal peptide" evidence="8">
    <location>
        <begin position="1"/>
        <end position="23"/>
    </location>
</feature>
<comment type="similarity">
    <text evidence="6">Belongs to the alpha/beta interferon family.</text>
</comment>
<dbReference type="Proteomes" id="UP001177744">
    <property type="component" value="Unassembled WGS sequence"/>
</dbReference>
<feature type="chain" id="PRO_5041336989" evidence="8">
    <location>
        <begin position="24"/>
        <end position="163"/>
    </location>
</feature>
<keyword evidence="2 6" id="KW-0202">Cytokine</keyword>
<comment type="caution">
    <text evidence="9">The sequence shown here is derived from an EMBL/GenBank/DDBJ whole genome shotgun (WGS) entry which is preliminary data.</text>
</comment>
<keyword evidence="5" id="KW-1015">Disulfide bond</keyword>
<dbReference type="PRINTS" id="PR00266">
    <property type="entry name" value="INTERFERONAB"/>
</dbReference>
<dbReference type="InterPro" id="IPR000471">
    <property type="entry name" value="Interferon_alpha/beta/delta"/>
</dbReference>
<proteinExistence type="inferred from homology"/>
<evidence type="ECO:0000256" key="6">
    <source>
        <dbReference type="RuleBase" id="RU000436"/>
    </source>
</evidence>
<dbReference type="AlphaFoldDB" id="A0AA40LK22"/>
<dbReference type="Pfam" id="PF00143">
    <property type="entry name" value="Interferon"/>
    <property type="match status" value="1"/>
</dbReference>
<protein>
    <submittedName>
        <fullName evidence="9">Uncharacterized protein</fullName>
    </submittedName>
</protein>